<dbReference type="GO" id="GO:0006689">
    <property type="term" value="P:ganglioside catabolic process"/>
    <property type="evidence" value="ECO:0007669"/>
    <property type="project" value="TreeGrafter"/>
</dbReference>
<keyword evidence="6" id="KW-0378">Hydrolase</keyword>
<dbReference type="InterPro" id="IPR036278">
    <property type="entry name" value="Sialidase_sf"/>
</dbReference>
<feature type="signal peptide" evidence="7">
    <location>
        <begin position="1"/>
        <end position="18"/>
    </location>
</feature>
<dbReference type="GeneTree" id="ENSGT00950000182944"/>
<evidence type="ECO:0000256" key="4">
    <source>
        <dbReference type="ARBA" id="ARBA00022963"/>
    </source>
</evidence>
<keyword evidence="5" id="KW-0119">Carbohydrate metabolism</keyword>
<dbReference type="InterPro" id="IPR011040">
    <property type="entry name" value="Sialidase"/>
</dbReference>
<evidence type="ECO:0000256" key="3">
    <source>
        <dbReference type="ARBA" id="ARBA00012733"/>
    </source>
</evidence>
<name>A0A8C4RXB0_ERPCA</name>
<evidence type="ECO:0000313" key="9">
    <source>
        <dbReference type="Ensembl" id="ENSECRP00000008192.1"/>
    </source>
</evidence>
<dbReference type="AlphaFoldDB" id="A0A8C4RXB0"/>
<evidence type="ECO:0000313" key="10">
    <source>
        <dbReference type="Proteomes" id="UP000694620"/>
    </source>
</evidence>
<dbReference type="InterPro" id="IPR026856">
    <property type="entry name" value="Sialidase_fam"/>
</dbReference>
<sequence length="370" mass="41266">TFTLPVMALTTLFQSVQGGVTYRIPSLIYISDAHSFLAFAEKRSSPCDADAEYLEMRIGSTFNGSVQWQPTVKMKNASLPGYRTMNPCPVYEKNTRVLYLFFICVEDKVSECHQIFTGHNKTKLCYICSKDFGTSWSEVTDLTEHLIGDWATFAVGPGHGVQLSCGRLVIPAYAYVKKTCCCFYCPCSCSSHSFSLFSDDNGQMWKVGEMINESKTVECEMAEVFSSDGHSHLYCNARSEYGCRVEAQLLVEPSKGCQGSVVSFPAPAESLQSEEKSTAPQQSWLLYSHPTSREKRVNLGIYINKSPLCPLKWSKPCVIYRGPSGYSDLSYCDDTKSFACLFECGVHSELEEIAFVQFTQNEVINASKCP</sequence>
<dbReference type="EC" id="3.2.1.18" evidence="3"/>
<dbReference type="Pfam" id="PF13088">
    <property type="entry name" value="BNR_2"/>
    <property type="match status" value="1"/>
</dbReference>
<evidence type="ECO:0000256" key="7">
    <source>
        <dbReference type="SAM" id="SignalP"/>
    </source>
</evidence>
<dbReference type="GO" id="GO:0004308">
    <property type="term" value="F:exo-alpha-sialidase activity"/>
    <property type="evidence" value="ECO:0007669"/>
    <property type="project" value="UniProtKB-EC"/>
</dbReference>
<keyword evidence="6" id="KW-0326">Glycosidase</keyword>
<feature type="chain" id="PRO_5034846376" description="exo-alpha-sialidase" evidence="7">
    <location>
        <begin position="19"/>
        <end position="370"/>
    </location>
</feature>
<keyword evidence="10" id="KW-1185">Reference proteome</keyword>
<comment type="similarity">
    <text evidence="2">Belongs to the glycosyl hydrolase 33 family.</text>
</comment>
<reference evidence="9" key="2">
    <citation type="submission" date="2025-08" db="UniProtKB">
        <authorList>
            <consortium name="Ensembl"/>
        </authorList>
    </citation>
    <scope>IDENTIFICATION</scope>
</reference>
<comment type="catalytic activity">
    <reaction evidence="1">
        <text>Hydrolysis of alpha-(2-&gt;3)-, alpha-(2-&gt;6)-, alpha-(2-&gt;8)- glycosidic linkages of terminal sialic acid residues in oligosaccharides, glycoproteins, glycolipids, colominic acid and synthetic substrates.</text>
        <dbReference type="EC" id="3.2.1.18"/>
    </reaction>
</comment>
<dbReference type="PANTHER" id="PTHR10628">
    <property type="entry name" value="SIALIDASE"/>
    <property type="match status" value="1"/>
</dbReference>
<dbReference type="Gene3D" id="2.120.10.10">
    <property type="match status" value="1"/>
</dbReference>
<dbReference type="GO" id="GO:0005737">
    <property type="term" value="C:cytoplasm"/>
    <property type="evidence" value="ECO:0007669"/>
    <property type="project" value="TreeGrafter"/>
</dbReference>
<keyword evidence="4" id="KW-0442">Lipid degradation</keyword>
<dbReference type="GO" id="GO:0009313">
    <property type="term" value="P:oligosaccharide catabolic process"/>
    <property type="evidence" value="ECO:0007669"/>
    <property type="project" value="TreeGrafter"/>
</dbReference>
<dbReference type="CDD" id="cd15482">
    <property type="entry name" value="Sialidase_non-viral"/>
    <property type="match status" value="1"/>
</dbReference>
<dbReference type="SUPFAM" id="SSF50939">
    <property type="entry name" value="Sialidases"/>
    <property type="match status" value="1"/>
</dbReference>
<reference evidence="9" key="3">
    <citation type="submission" date="2025-09" db="UniProtKB">
        <authorList>
            <consortium name="Ensembl"/>
        </authorList>
    </citation>
    <scope>IDENTIFICATION</scope>
</reference>
<protein>
    <recommendedName>
        <fullName evidence="3">exo-alpha-sialidase</fullName>
        <ecNumber evidence="3">3.2.1.18</ecNumber>
    </recommendedName>
</protein>
<keyword evidence="7" id="KW-0732">Signal</keyword>
<reference evidence="9" key="1">
    <citation type="submission" date="2021-06" db="EMBL/GenBank/DDBJ databases">
        <authorList>
            <consortium name="Wellcome Sanger Institute Data Sharing"/>
        </authorList>
    </citation>
    <scope>NUCLEOTIDE SEQUENCE [LARGE SCALE GENOMIC DNA]</scope>
</reference>
<dbReference type="GO" id="GO:0016020">
    <property type="term" value="C:membrane"/>
    <property type="evidence" value="ECO:0007669"/>
    <property type="project" value="TreeGrafter"/>
</dbReference>
<dbReference type="Proteomes" id="UP000694620">
    <property type="component" value="Chromosome 4"/>
</dbReference>
<dbReference type="PANTHER" id="PTHR10628:SF23">
    <property type="entry name" value="SIALIDASE-3"/>
    <property type="match status" value="1"/>
</dbReference>
<proteinExistence type="inferred from homology"/>
<keyword evidence="4" id="KW-0443">Lipid metabolism</keyword>
<organism evidence="9 10">
    <name type="scientific">Erpetoichthys calabaricus</name>
    <name type="common">Rope fish</name>
    <name type="synonym">Calamoichthys calabaricus</name>
    <dbReference type="NCBI Taxonomy" id="27687"/>
    <lineage>
        <taxon>Eukaryota</taxon>
        <taxon>Metazoa</taxon>
        <taxon>Chordata</taxon>
        <taxon>Craniata</taxon>
        <taxon>Vertebrata</taxon>
        <taxon>Euteleostomi</taxon>
        <taxon>Actinopterygii</taxon>
        <taxon>Polypteriformes</taxon>
        <taxon>Polypteridae</taxon>
        <taxon>Erpetoichthys</taxon>
    </lineage>
</organism>
<evidence type="ECO:0000259" key="8">
    <source>
        <dbReference type="Pfam" id="PF13088"/>
    </source>
</evidence>
<evidence type="ECO:0000256" key="6">
    <source>
        <dbReference type="ARBA" id="ARBA00023295"/>
    </source>
</evidence>
<dbReference type="Ensembl" id="ENSECRT00000008324.1">
    <property type="protein sequence ID" value="ENSECRP00000008192.1"/>
    <property type="gene ID" value="ENSECRG00000005456.1"/>
</dbReference>
<evidence type="ECO:0000256" key="1">
    <source>
        <dbReference type="ARBA" id="ARBA00000427"/>
    </source>
</evidence>
<accession>A0A8C4RXB0</accession>
<evidence type="ECO:0000256" key="2">
    <source>
        <dbReference type="ARBA" id="ARBA00009348"/>
    </source>
</evidence>
<feature type="domain" description="Sialidase" evidence="8">
    <location>
        <begin position="56"/>
        <end position="335"/>
    </location>
</feature>
<gene>
    <name evidence="9" type="primary">NEU3</name>
</gene>
<evidence type="ECO:0000256" key="5">
    <source>
        <dbReference type="ARBA" id="ARBA00023277"/>
    </source>
</evidence>